<protein>
    <submittedName>
        <fullName evidence="2">Uncharacterized protein</fullName>
    </submittedName>
</protein>
<name>A0AAN5YGS6_ASPLE</name>
<sequence length="177" mass="19126">MAPDPRPGTRENPISIDDEDHKTANRQTSPDMTVFPMITEGTVGNPPHGLPLKASLDDDQRTVSTELATPPSALTEDMAEGNLHVPPPDIEWAQEHGGTDSGIPSKPINTATIDGEHTSQRSSIGISQGTDPVHPVHPVPPNGVQESTRTPRPANSIYFECTRLGSSRKFSRIYHLV</sequence>
<dbReference type="Proteomes" id="UP000649114">
    <property type="component" value="Unassembled WGS sequence"/>
</dbReference>
<reference evidence="2" key="2">
    <citation type="submission" date="2020-04" db="EMBL/GenBank/DDBJ databases">
        <authorList>
            <person name="Santos R.A.C."/>
            <person name="Steenwyk J.L."/>
            <person name="Rivero-Menendez O."/>
            <person name="Mead M.E."/>
            <person name="Silva L.P."/>
            <person name="Bastos R.W."/>
            <person name="Alastruey-Izquierdo A."/>
            <person name="Goldman G.H."/>
            <person name="Rokas A."/>
        </authorList>
    </citation>
    <scope>NUCLEOTIDE SEQUENCE</scope>
    <source>
        <strain evidence="2">CNM-CM8927</strain>
    </source>
</reference>
<evidence type="ECO:0000256" key="1">
    <source>
        <dbReference type="SAM" id="MobiDB-lite"/>
    </source>
</evidence>
<feature type="region of interest" description="Disordered" evidence="1">
    <location>
        <begin position="1"/>
        <end position="154"/>
    </location>
</feature>
<proteinExistence type="predicted"/>
<accession>A0AAN5YGS6</accession>
<evidence type="ECO:0000313" key="3">
    <source>
        <dbReference type="Proteomes" id="UP000649114"/>
    </source>
</evidence>
<evidence type="ECO:0000313" key="2">
    <source>
        <dbReference type="EMBL" id="KAF4200994.1"/>
    </source>
</evidence>
<organism evidence="2 3">
    <name type="scientific">Aspergillus lentulus</name>
    <dbReference type="NCBI Taxonomy" id="293939"/>
    <lineage>
        <taxon>Eukaryota</taxon>
        <taxon>Fungi</taxon>
        <taxon>Dikarya</taxon>
        <taxon>Ascomycota</taxon>
        <taxon>Pezizomycotina</taxon>
        <taxon>Eurotiomycetes</taxon>
        <taxon>Eurotiomycetidae</taxon>
        <taxon>Eurotiales</taxon>
        <taxon>Aspergillaceae</taxon>
        <taxon>Aspergillus</taxon>
        <taxon>Aspergillus subgen. Fumigati</taxon>
    </lineage>
</organism>
<gene>
    <name evidence="2" type="ORF">CNMCM8927_002244</name>
</gene>
<dbReference type="AlphaFoldDB" id="A0AAN5YGS6"/>
<dbReference type="EMBL" id="JAAAPU010000162">
    <property type="protein sequence ID" value="KAF4200994.1"/>
    <property type="molecule type" value="Genomic_DNA"/>
</dbReference>
<reference evidence="2" key="1">
    <citation type="journal article" date="2020" name="bioRxiv">
        <title>Genomic and phenotypic heterogeneity of clinical isolates of the human pathogens Aspergillus fumigatus, Aspergillus lentulus and Aspergillus fumigatiaffinis.</title>
        <authorList>
            <person name="dos Santos R.A.C."/>
            <person name="Steenwyk J.L."/>
            <person name="Rivero-Menendez O."/>
            <person name="Mead M.E."/>
            <person name="Silva L.P."/>
            <person name="Bastos R.W."/>
            <person name="Alastruey-Izquierdo A."/>
            <person name="Goldman G.H."/>
            <person name="Rokas A."/>
        </authorList>
    </citation>
    <scope>NUCLEOTIDE SEQUENCE</scope>
    <source>
        <strain evidence="2">CNM-CM8927</strain>
    </source>
</reference>
<comment type="caution">
    <text evidence="2">The sequence shown here is derived from an EMBL/GenBank/DDBJ whole genome shotgun (WGS) entry which is preliminary data.</text>
</comment>
<feature type="compositionally biased region" description="Polar residues" evidence="1">
    <location>
        <begin position="120"/>
        <end position="130"/>
    </location>
</feature>